<keyword evidence="1" id="KW-0067">ATP-binding</keyword>
<evidence type="ECO:0000313" key="3">
    <source>
        <dbReference type="EMBL" id="MBC5687518.1"/>
    </source>
</evidence>
<dbReference type="AlphaFoldDB" id="A0A923LFS8"/>
<evidence type="ECO:0000313" key="4">
    <source>
        <dbReference type="Proteomes" id="UP000652477"/>
    </source>
</evidence>
<dbReference type="Pfam" id="PF21360">
    <property type="entry name" value="PylC-like_N"/>
    <property type="match status" value="1"/>
</dbReference>
<dbReference type="RefSeq" id="WP_186874205.1">
    <property type="nucleotide sequence ID" value="NZ_JACOPF010000001.1"/>
</dbReference>
<dbReference type="SUPFAM" id="SSF56059">
    <property type="entry name" value="Glutathione synthetase ATP-binding domain-like"/>
    <property type="match status" value="1"/>
</dbReference>
<dbReference type="Proteomes" id="UP000652477">
    <property type="component" value="Unassembled WGS sequence"/>
</dbReference>
<evidence type="ECO:0000256" key="1">
    <source>
        <dbReference type="PROSITE-ProRule" id="PRU00409"/>
    </source>
</evidence>
<proteinExistence type="predicted"/>
<dbReference type="InterPro" id="IPR013815">
    <property type="entry name" value="ATP_grasp_subdomain_1"/>
</dbReference>
<keyword evidence="4" id="KW-1185">Reference proteome</keyword>
<dbReference type="InterPro" id="IPR048764">
    <property type="entry name" value="PylC_N"/>
</dbReference>
<feature type="domain" description="ATP-grasp" evidence="2">
    <location>
        <begin position="113"/>
        <end position="285"/>
    </location>
</feature>
<dbReference type="Gene3D" id="3.30.1490.20">
    <property type="entry name" value="ATP-grasp fold, A domain"/>
    <property type="match status" value="1"/>
</dbReference>
<comment type="caution">
    <text evidence="3">The sequence shown here is derived from an EMBL/GenBank/DDBJ whole genome shotgun (WGS) entry which is preliminary data.</text>
</comment>
<dbReference type="GO" id="GO:0046872">
    <property type="term" value="F:metal ion binding"/>
    <property type="evidence" value="ECO:0007669"/>
    <property type="project" value="InterPro"/>
</dbReference>
<accession>A0A923LFS8</accession>
<sequence>MKKVNVLLTSVGGSTGVFLSKSLRKYRNLRLIGVDMSELVASKIWLDSFYTVPAVNDVKYFEKINKIIELEKVDVIIPITSYDMNTFCEEEEKIGRYKDKLLIMDNKTHKLLHNKETCYQYLNKIGIAVPIIVEAPKVYPVVLKAKEDTGSKKTFIIKNQDEFEYYSRKVENTIVVEYLEGTEYTVDCLFDREGECIGYNIRERKKMNGGGAVISINREIDGVKKIIEKLESTGRIKGPVNFQFKIDNEKNIKIFDFNTRFASGGLPVTVASGFDIPYLLVRLILGEKITKWRRDEKNIGLTMIRYFEEVYVHAE</sequence>
<evidence type="ECO:0000259" key="2">
    <source>
        <dbReference type="PROSITE" id="PS50975"/>
    </source>
</evidence>
<dbReference type="Pfam" id="PF15632">
    <property type="entry name" value="ATPgrasp_Ter"/>
    <property type="match status" value="1"/>
</dbReference>
<protein>
    <submittedName>
        <fullName evidence="3">ATP-grasp domain-containing protein</fullName>
    </submittedName>
</protein>
<reference evidence="3" key="1">
    <citation type="submission" date="2020-08" db="EMBL/GenBank/DDBJ databases">
        <title>Genome public.</title>
        <authorList>
            <person name="Liu C."/>
            <person name="Sun Q."/>
        </authorList>
    </citation>
    <scope>NUCLEOTIDE SEQUENCE</scope>
    <source>
        <strain evidence="3">NSJ-55</strain>
    </source>
</reference>
<dbReference type="EMBL" id="JACOPF010000001">
    <property type="protein sequence ID" value="MBC5687518.1"/>
    <property type="molecule type" value="Genomic_DNA"/>
</dbReference>
<dbReference type="Gene3D" id="3.30.470.20">
    <property type="entry name" value="ATP-grasp fold, B domain"/>
    <property type="match status" value="1"/>
</dbReference>
<dbReference type="GO" id="GO:0005524">
    <property type="term" value="F:ATP binding"/>
    <property type="evidence" value="ECO:0007669"/>
    <property type="project" value="UniProtKB-UniRule"/>
</dbReference>
<gene>
    <name evidence="3" type="ORF">H8S37_01030</name>
</gene>
<organism evidence="3 4">
    <name type="scientific">Mediterraneibacter hominis</name>
    <dbReference type="NCBI Taxonomy" id="2763054"/>
    <lineage>
        <taxon>Bacteria</taxon>
        <taxon>Bacillati</taxon>
        <taxon>Bacillota</taxon>
        <taxon>Clostridia</taxon>
        <taxon>Lachnospirales</taxon>
        <taxon>Lachnospiraceae</taxon>
        <taxon>Mediterraneibacter</taxon>
    </lineage>
</organism>
<dbReference type="InterPro" id="IPR011761">
    <property type="entry name" value="ATP-grasp"/>
</dbReference>
<dbReference type="Gene3D" id="3.40.50.20">
    <property type="match status" value="1"/>
</dbReference>
<name>A0A923LFS8_9FIRM</name>
<keyword evidence="1" id="KW-0547">Nucleotide-binding</keyword>
<dbReference type="PROSITE" id="PS50975">
    <property type="entry name" value="ATP_GRASP"/>
    <property type="match status" value="1"/>
</dbReference>